<accession>A0ABS2PNP9</accession>
<feature type="chain" id="PRO_5046031178" evidence="3">
    <location>
        <begin position="24"/>
        <end position="456"/>
    </location>
</feature>
<feature type="domain" description="Peptidase S9 prolyl oligopeptidase catalytic" evidence="4">
    <location>
        <begin position="262"/>
        <end position="375"/>
    </location>
</feature>
<dbReference type="Gene3D" id="3.40.50.1820">
    <property type="entry name" value="alpha/beta hydrolase"/>
    <property type="match status" value="1"/>
</dbReference>
<keyword evidence="2" id="KW-0378">Hydrolase</keyword>
<dbReference type="Gene3D" id="2.60.40.2180">
    <property type="match status" value="1"/>
</dbReference>
<comment type="caution">
    <text evidence="6">The sequence shown here is derived from an EMBL/GenBank/DDBJ whole genome shotgun (WGS) entry which is preliminary data.</text>
</comment>
<dbReference type="InterPro" id="IPR029058">
    <property type="entry name" value="AB_hydrolase_fold"/>
</dbReference>
<dbReference type="Proteomes" id="UP000809081">
    <property type="component" value="Unassembled WGS sequence"/>
</dbReference>
<organism evidence="6 7">
    <name type="scientific">Streptococcus saliviloxodontae</name>
    <dbReference type="NCBI Taxonomy" id="1349416"/>
    <lineage>
        <taxon>Bacteria</taxon>
        <taxon>Bacillati</taxon>
        <taxon>Bacillota</taxon>
        <taxon>Bacilli</taxon>
        <taxon>Lactobacillales</taxon>
        <taxon>Streptococcaceae</taxon>
        <taxon>Streptococcus</taxon>
    </lineage>
</organism>
<reference evidence="6 7" key="1">
    <citation type="submission" date="2021-01" db="EMBL/GenBank/DDBJ databases">
        <title>Genomic Encyclopedia of Type Strains, Phase IV (KMG-IV): sequencing the most valuable type-strain genomes for metagenomic binning, comparative biology and taxonomic classification.</title>
        <authorList>
            <person name="Goeker M."/>
        </authorList>
    </citation>
    <scope>NUCLEOTIDE SEQUENCE [LARGE SCALE GENOMIC DNA]</scope>
    <source>
        <strain evidence="6 7">DSM 27513</strain>
    </source>
</reference>
<dbReference type="Pfam" id="PF18435">
    <property type="entry name" value="EstA_Ig_like"/>
    <property type="match status" value="1"/>
</dbReference>
<evidence type="ECO:0000313" key="6">
    <source>
        <dbReference type="EMBL" id="MBM7636595.1"/>
    </source>
</evidence>
<evidence type="ECO:0000313" key="7">
    <source>
        <dbReference type="Proteomes" id="UP000809081"/>
    </source>
</evidence>
<dbReference type="PANTHER" id="PTHR43037:SF5">
    <property type="entry name" value="FERULOYL ESTERASE"/>
    <property type="match status" value="1"/>
</dbReference>
<keyword evidence="1 3" id="KW-0732">Signal</keyword>
<dbReference type="InterPro" id="IPR050955">
    <property type="entry name" value="Plant_Biomass_Hydrol_Est"/>
</dbReference>
<dbReference type="EMBL" id="JAFBEI010000029">
    <property type="protein sequence ID" value="MBM7636595.1"/>
    <property type="molecule type" value="Genomic_DNA"/>
</dbReference>
<evidence type="ECO:0000259" key="4">
    <source>
        <dbReference type="Pfam" id="PF00326"/>
    </source>
</evidence>
<keyword evidence="7" id="KW-1185">Reference proteome</keyword>
<feature type="signal peptide" evidence="3">
    <location>
        <begin position="1"/>
        <end position="23"/>
    </location>
</feature>
<sequence>MRRFVILMLSFVTLLFVSGSALAEVTTPVNVEKTSIVVDSYEFGPAVSKVILKFDHKVTPAVVHQATQVTTAGVARQVTNSYVSDDTGHVIYFDSSQYVTLELNVNYNASDSSQNASPLIFDLSTWRNTWVNSYQVDMTDLSVVADGDTSSQVVSSSQDAMSNRQLPVTDIFSEQGNLSGMNYAAFSSNKTSQKRPLIVWLHGIGEVGTDITIPLTSNKVEALTSDQIQNHFTDRSGNITGSNVLVVQSPTAWSDTAGLKAVIDNYVAQHSEVDPSRIYLTGASNGGGMVLNMGITYPNYFAALVPISAPYSYQSSPINGEENYTLDEATKNALTNEPMWLVHSRADSTVLVDSSVLPFYKALLQSGATNKWLSYYESVVGTEMPGTTYDGHWSWVYFFNDQVRGVQNTENAKTWQGLYGMVATNSTQGGDAQATVNGQSYQSVFDWLNAQNLGNK</sequence>
<proteinExistence type="predicted"/>
<dbReference type="Pfam" id="PF00326">
    <property type="entry name" value="Peptidase_S9"/>
    <property type="match status" value="1"/>
</dbReference>
<feature type="domain" description="Esterase Ig-like N-terminal" evidence="5">
    <location>
        <begin position="34"/>
        <end position="149"/>
    </location>
</feature>
<name>A0ABS2PNP9_9STRE</name>
<evidence type="ECO:0000256" key="1">
    <source>
        <dbReference type="ARBA" id="ARBA00022729"/>
    </source>
</evidence>
<protein>
    <submittedName>
        <fullName evidence="6">Peptidase</fullName>
    </submittedName>
</protein>
<dbReference type="InterPro" id="IPR041172">
    <property type="entry name" value="EstA_Ig-like_N"/>
</dbReference>
<evidence type="ECO:0000256" key="2">
    <source>
        <dbReference type="ARBA" id="ARBA00022801"/>
    </source>
</evidence>
<dbReference type="SUPFAM" id="SSF53474">
    <property type="entry name" value="alpha/beta-Hydrolases"/>
    <property type="match status" value="1"/>
</dbReference>
<dbReference type="PANTHER" id="PTHR43037">
    <property type="entry name" value="UNNAMED PRODUCT-RELATED"/>
    <property type="match status" value="1"/>
</dbReference>
<evidence type="ECO:0000256" key="3">
    <source>
        <dbReference type="SAM" id="SignalP"/>
    </source>
</evidence>
<gene>
    <name evidence="6" type="ORF">JOC31_001419</name>
</gene>
<evidence type="ECO:0000259" key="5">
    <source>
        <dbReference type="Pfam" id="PF18435"/>
    </source>
</evidence>
<dbReference type="InterPro" id="IPR001375">
    <property type="entry name" value="Peptidase_S9_cat"/>
</dbReference>